<dbReference type="EMBL" id="BLXT01002667">
    <property type="protein sequence ID" value="GFN96296.1"/>
    <property type="molecule type" value="Genomic_DNA"/>
</dbReference>
<sequence length="87" mass="9498">MSIERGIPQTVESQLRKLGHSVETISGHDRAHFGRGQIISQGSLWWQHKVACSGNETAVNTLHAGSHKECIYWAGTDPRADGVVAAY</sequence>
<dbReference type="Proteomes" id="UP000735302">
    <property type="component" value="Unassembled WGS sequence"/>
</dbReference>
<organism evidence="1 2">
    <name type="scientific">Plakobranchus ocellatus</name>
    <dbReference type="NCBI Taxonomy" id="259542"/>
    <lineage>
        <taxon>Eukaryota</taxon>
        <taxon>Metazoa</taxon>
        <taxon>Spiralia</taxon>
        <taxon>Lophotrochozoa</taxon>
        <taxon>Mollusca</taxon>
        <taxon>Gastropoda</taxon>
        <taxon>Heterobranchia</taxon>
        <taxon>Euthyneura</taxon>
        <taxon>Panpulmonata</taxon>
        <taxon>Sacoglossa</taxon>
        <taxon>Placobranchoidea</taxon>
        <taxon>Plakobranchidae</taxon>
        <taxon>Plakobranchus</taxon>
    </lineage>
</organism>
<dbReference type="InterPro" id="IPR043137">
    <property type="entry name" value="GGT_ssub_C"/>
</dbReference>
<keyword evidence="2" id="KW-1185">Reference proteome</keyword>
<evidence type="ECO:0000313" key="2">
    <source>
        <dbReference type="Proteomes" id="UP000735302"/>
    </source>
</evidence>
<dbReference type="Gene3D" id="3.60.20.40">
    <property type="match status" value="1"/>
</dbReference>
<reference evidence="1 2" key="1">
    <citation type="journal article" date="2021" name="Elife">
        <title>Chloroplast acquisition without the gene transfer in kleptoplastic sea slugs, Plakobranchus ocellatus.</title>
        <authorList>
            <person name="Maeda T."/>
            <person name="Takahashi S."/>
            <person name="Yoshida T."/>
            <person name="Shimamura S."/>
            <person name="Takaki Y."/>
            <person name="Nagai Y."/>
            <person name="Toyoda A."/>
            <person name="Suzuki Y."/>
            <person name="Arimoto A."/>
            <person name="Ishii H."/>
            <person name="Satoh N."/>
            <person name="Nishiyama T."/>
            <person name="Hasebe M."/>
            <person name="Maruyama T."/>
            <person name="Minagawa J."/>
            <person name="Obokata J."/>
            <person name="Shigenobu S."/>
        </authorList>
    </citation>
    <scope>NUCLEOTIDE SEQUENCE [LARGE SCALE GENOMIC DNA]</scope>
</reference>
<dbReference type="PANTHER" id="PTHR43881:SF1">
    <property type="entry name" value="GAMMA-GLUTAMYLTRANSPEPTIDASE (AFU_ORTHOLOGUE AFUA_4G13580)"/>
    <property type="match status" value="1"/>
</dbReference>
<proteinExistence type="predicted"/>
<name>A0AAV3ZNR9_9GAST</name>
<dbReference type="InterPro" id="IPR052896">
    <property type="entry name" value="GGT-like_enzyme"/>
</dbReference>
<gene>
    <name evidence="1" type="ORF">PoB_002280200</name>
</gene>
<comment type="caution">
    <text evidence="1">The sequence shown here is derived from an EMBL/GenBank/DDBJ whole genome shotgun (WGS) entry which is preliminary data.</text>
</comment>
<protein>
    <submittedName>
        <fullName evidence="1">Gamma-glutamyltransferase 7</fullName>
    </submittedName>
</protein>
<accession>A0AAV3ZNR9</accession>
<dbReference type="PANTHER" id="PTHR43881">
    <property type="entry name" value="GAMMA-GLUTAMYLTRANSPEPTIDASE (AFU_ORTHOLOGUE AFUA_4G13580)"/>
    <property type="match status" value="1"/>
</dbReference>
<evidence type="ECO:0000313" key="1">
    <source>
        <dbReference type="EMBL" id="GFN96296.1"/>
    </source>
</evidence>
<dbReference type="AlphaFoldDB" id="A0AAV3ZNR9"/>